<evidence type="ECO:0000313" key="1">
    <source>
        <dbReference type="EMBL" id="SNT42670.1"/>
    </source>
</evidence>
<proteinExistence type="predicted"/>
<dbReference type="RefSeq" id="WP_089235645.1">
    <property type="nucleotide sequence ID" value="NZ_FZOY01000025.1"/>
</dbReference>
<dbReference type="AlphaFoldDB" id="A0A239MJG4"/>
<organism evidence="1 2">
    <name type="scientific">Tropicimonas sediminicola</name>
    <dbReference type="NCBI Taxonomy" id="1031541"/>
    <lineage>
        <taxon>Bacteria</taxon>
        <taxon>Pseudomonadati</taxon>
        <taxon>Pseudomonadota</taxon>
        <taxon>Alphaproteobacteria</taxon>
        <taxon>Rhodobacterales</taxon>
        <taxon>Roseobacteraceae</taxon>
        <taxon>Tropicimonas</taxon>
    </lineage>
</organism>
<protein>
    <submittedName>
        <fullName evidence="1">Uncharacterized protein</fullName>
    </submittedName>
</protein>
<reference evidence="1 2" key="1">
    <citation type="submission" date="2017-06" db="EMBL/GenBank/DDBJ databases">
        <authorList>
            <person name="Kim H.J."/>
            <person name="Triplett B.A."/>
        </authorList>
    </citation>
    <scope>NUCLEOTIDE SEQUENCE [LARGE SCALE GENOMIC DNA]</scope>
    <source>
        <strain evidence="1 2">DSM 29339</strain>
    </source>
</reference>
<name>A0A239MJG4_9RHOB</name>
<evidence type="ECO:0000313" key="2">
    <source>
        <dbReference type="Proteomes" id="UP000198426"/>
    </source>
</evidence>
<dbReference type="EMBL" id="FZOY01000025">
    <property type="protein sequence ID" value="SNT42670.1"/>
    <property type="molecule type" value="Genomic_DNA"/>
</dbReference>
<gene>
    <name evidence="1" type="ORF">SAMN05421757_1252</name>
</gene>
<accession>A0A239MJG4</accession>
<sequence length="124" mass="13521">MGLADRLMKLERTRQASAVYAGSGVRAELGAKLARIAERTIGEDMTPAWCERQPPITIAAMCHHELGAAEHNFALWAKCKELSALSGVPGKTFRAMVDLRARDLRDVGLLPEDVFSMAEPEAVT</sequence>
<dbReference type="Proteomes" id="UP000198426">
    <property type="component" value="Unassembled WGS sequence"/>
</dbReference>
<keyword evidence="2" id="KW-1185">Reference proteome</keyword>